<evidence type="ECO:0000256" key="2">
    <source>
        <dbReference type="ARBA" id="ARBA00006555"/>
    </source>
</evidence>
<dbReference type="RefSeq" id="WP_303550025.1">
    <property type="nucleotide sequence ID" value="NZ_JAUOPG010000005.1"/>
</dbReference>
<dbReference type="GO" id="GO:0015031">
    <property type="term" value="P:protein transport"/>
    <property type="evidence" value="ECO:0007669"/>
    <property type="project" value="UniProtKB-KW"/>
</dbReference>
<reference evidence="13" key="1">
    <citation type="submission" date="2023-07" db="EMBL/GenBank/DDBJ databases">
        <title>Genome content predicts the carbon catabolic preferences of heterotrophic bacteria.</title>
        <authorList>
            <person name="Gralka M."/>
        </authorList>
    </citation>
    <scope>NUCLEOTIDE SEQUENCE</scope>
    <source>
        <strain evidence="13">I2M16</strain>
    </source>
</reference>
<keyword evidence="8 11" id="KW-1133">Transmembrane helix</keyword>
<keyword evidence="6 11" id="KW-0812">Transmembrane</keyword>
<dbReference type="SUPFAM" id="SSF74653">
    <property type="entry name" value="TolA/TonB C-terminal domain"/>
    <property type="match status" value="1"/>
</dbReference>
<evidence type="ECO:0000256" key="8">
    <source>
        <dbReference type="ARBA" id="ARBA00022989"/>
    </source>
</evidence>
<evidence type="ECO:0000256" key="9">
    <source>
        <dbReference type="ARBA" id="ARBA00023136"/>
    </source>
</evidence>
<evidence type="ECO:0000313" key="14">
    <source>
        <dbReference type="Proteomes" id="UP001169862"/>
    </source>
</evidence>
<dbReference type="EMBL" id="JAUOPG010000005">
    <property type="protein sequence ID" value="MDO6453707.1"/>
    <property type="molecule type" value="Genomic_DNA"/>
</dbReference>
<organism evidence="13 14">
    <name type="scientific">Neptunomonas phycophila</name>
    <dbReference type="NCBI Taxonomy" id="1572645"/>
    <lineage>
        <taxon>Bacteria</taxon>
        <taxon>Pseudomonadati</taxon>
        <taxon>Pseudomonadota</taxon>
        <taxon>Gammaproteobacteria</taxon>
        <taxon>Oceanospirillales</taxon>
        <taxon>Oceanospirillaceae</taxon>
        <taxon>Neptunomonas</taxon>
    </lineage>
</organism>
<name>A0AAW7XHS2_9GAMM</name>
<dbReference type="Proteomes" id="UP001169862">
    <property type="component" value="Unassembled WGS sequence"/>
</dbReference>
<dbReference type="PANTHER" id="PTHR33446:SF11">
    <property type="entry name" value="TONB3"/>
    <property type="match status" value="1"/>
</dbReference>
<keyword evidence="3" id="KW-0813">Transport</keyword>
<feature type="region of interest" description="Disordered" evidence="10">
    <location>
        <begin position="63"/>
        <end position="175"/>
    </location>
</feature>
<dbReference type="PROSITE" id="PS52015">
    <property type="entry name" value="TONB_CTD"/>
    <property type="match status" value="1"/>
</dbReference>
<evidence type="ECO:0000256" key="5">
    <source>
        <dbReference type="ARBA" id="ARBA00022519"/>
    </source>
</evidence>
<evidence type="ECO:0000256" key="3">
    <source>
        <dbReference type="ARBA" id="ARBA00022448"/>
    </source>
</evidence>
<comment type="subcellular location">
    <subcellularLocation>
        <location evidence="1">Cell inner membrane</location>
        <topology evidence="1">Single-pass membrane protein</topology>
        <orientation evidence="1">Periplasmic side</orientation>
    </subcellularLocation>
</comment>
<feature type="transmembrane region" description="Helical" evidence="11">
    <location>
        <begin position="20"/>
        <end position="41"/>
    </location>
</feature>
<keyword evidence="7" id="KW-0653">Protein transport</keyword>
<evidence type="ECO:0000256" key="4">
    <source>
        <dbReference type="ARBA" id="ARBA00022475"/>
    </source>
</evidence>
<gene>
    <name evidence="13" type="ORF">Q4490_09020</name>
</gene>
<evidence type="ECO:0000256" key="7">
    <source>
        <dbReference type="ARBA" id="ARBA00022927"/>
    </source>
</evidence>
<dbReference type="Gene3D" id="3.30.1150.10">
    <property type="match status" value="1"/>
</dbReference>
<dbReference type="PANTHER" id="PTHR33446">
    <property type="entry name" value="PROTEIN TONB-RELATED"/>
    <property type="match status" value="1"/>
</dbReference>
<feature type="compositionally biased region" description="Polar residues" evidence="10">
    <location>
        <begin position="72"/>
        <end position="81"/>
    </location>
</feature>
<dbReference type="GO" id="GO:0031992">
    <property type="term" value="F:energy transducer activity"/>
    <property type="evidence" value="ECO:0007669"/>
    <property type="project" value="TreeGrafter"/>
</dbReference>
<dbReference type="NCBIfam" id="TIGR01352">
    <property type="entry name" value="tonB_Cterm"/>
    <property type="match status" value="1"/>
</dbReference>
<comment type="caution">
    <text evidence="13">The sequence shown here is derived from an EMBL/GenBank/DDBJ whole genome shotgun (WGS) entry which is preliminary data.</text>
</comment>
<evidence type="ECO:0000256" key="11">
    <source>
        <dbReference type="SAM" id="Phobius"/>
    </source>
</evidence>
<dbReference type="InterPro" id="IPR006260">
    <property type="entry name" value="TonB/TolA_C"/>
</dbReference>
<dbReference type="Pfam" id="PF03544">
    <property type="entry name" value="TonB_C"/>
    <property type="match status" value="1"/>
</dbReference>
<dbReference type="InterPro" id="IPR051045">
    <property type="entry name" value="TonB-dependent_transducer"/>
</dbReference>
<evidence type="ECO:0000259" key="12">
    <source>
        <dbReference type="PROSITE" id="PS52015"/>
    </source>
</evidence>
<dbReference type="GO" id="GO:0055085">
    <property type="term" value="P:transmembrane transport"/>
    <property type="evidence" value="ECO:0007669"/>
    <property type="project" value="InterPro"/>
</dbReference>
<dbReference type="GO" id="GO:0098797">
    <property type="term" value="C:plasma membrane protein complex"/>
    <property type="evidence" value="ECO:0007669"/>
    <property type="project" value="TreeGrafter"/>
</dbReference>
<evidence type="ECO:0000313" key="13">
    <source>
        <dbReference type="EMBL" id="MDO6453707.1"/>
    </source>
</evidence>
<keyword evidence="5" id="KW-0997">Cell inner membrane</keyword>
<accession>A0AAW7XHS2</accession>
<keyword evidence="9 11" id="KW-0472">Membrane</keyword>
<dbReference type="InterPro" id="IPR037682">
    <property type="entry name" value="TonB_C"/>
</dbReference>
<proteinExistence type="inferred from homology"/>
<evidence type="ECO:0000256" key="1">
    <source>
        <dbReference type="ARBA" id="ARBA00004383"/>
    </source>
</evidence>
<keyword evidence="4" id="KW-1003">Cell membrane</keyword>
<protein>
    <submittedName>
        <fullName evidence="13">Energy transducer TonB</fullName>
    </submittedName>
</protein>
<dbReference type="AlphaFoldDB" id="A0AAW7XHS2"/>
<feature type="domain" description="TonB C-terminal" evidence="12">
    <location>
        <begin position="222"/>
        <end position="319"/>
    </location>
</feature>
<comment type="similarity">
    <text evidence="2">Belongs to the TonB family.</text>
</comment>
<sequence length="319" mass="35232">MSVATNETNTPTRLGSMDKLGLALVIAIALHALFIFGSSFITIDTPPPVHTLEITLAKHAAKEAPKDPDFLAQSNQEGSGTQEEKRILSTTQQSNFEDDRIRNQSALPTNAEPAEEITPEPPTPATTKAPEAGPEKESSKPSQTVVTTQKSKQKKESVKPKKTQQASSAPKAGQSTSLLARSLEIANLQAEVRLQEEELAAWPRIKRLTSVSTAAYDDAVYLNNWRKRIENVGNLNYPEEARSRGVFGTLRLMVAILPDGSLKSVEILQSSGHKILDDAAIRIVRLASPFQPFTPEMRKRTDILEIIRTWKFEKNTHLY</sequence>
<evidence type="ECO:0000256" key="6">
    <source>
        <dbReference type="ARBA" id="ARBA00022692"/>
    </source>
</evidence>
<evidence type="ECO:0000256" key="10">
    <source>
        <dbReference type="SAM" id="MobiDB-lite"/>
    </source>
</evidence>